<dbReference type="EMBL" id="CAEZXZ010000064">
    <property type="protein sequence ID" value="CAB4701897.1"/>
    <property type="molecule type" value="Genomic_DNA"/>
</dbReference>
<evidence type="ECO:0000256" key="8">
    <source>
        <dbReference type="ARBA" id="ARBA00048968"/>
    </source>
</evidence>
<evidence type="ECO:0000256" key="9">
    <source>
        <dbReference type="ARBA" id="ARBA00049893"/>
    </source>
</evidence>
<gene>
    <name evidence="10" type="ORF">UFOPK2625_00547</name>
</gene>
<evidence type="ECO:0000256" key="6">
    <source>
        <dbReference type="ARBA" id="ARBA00022833"/>
    </source>
</evidence>
<comment type="catalytic activity">
    <reaction evidence="8">
        <text>adenosine + phosphate = alpha-D-ribose 1-phosphate + adenine</text>
        <dbReference type="Rhea" id="RHEA:27642"/>
        <dbReference type="ChEBI" id="CHEBI:16335"/>
        <dbReference type="ChEBI" id="CHEBI:16708"/>
        <dbReference type="ChEBI" id="CHEBI:43474"/>
        <dbReference type="ChEBI" id="CHEBI:57720"/>
        <dbReference type="EC" id="2.4.2.1"/>
    </reaction>
    <physiologicalReaction direction="left-to-right" evidence="8">
        <dbReference type="Rhea" id="RHEA:27643"/>
    </physiologicalReaction>
</comment>
<evidence type="ECO:0000256" key="3">
    <source>
        <dbReference type="ARBA" id="ARBA00022679"/>
    </source>
</evidence>
<dbReference type="CDD" id="cd16833">
    <property type="entry name" value="YfiH"/>
    <property type="match status" value="1"/>
</dbReference>
<comment type="catalytic activity">
    <reaction evidence="7">
        <text>adenosine + H2O + H(+) = inosine + NH4(+)</text>
        <dbReference type="Rhea" id="RHEA:24408"/>
        <dbReference type="ChEBI" id="CHEBI:15377"/>
        <dbReference type="ChEBI" id="CHEBI:15378"/>
        <dbReference type="ChEBI" id="CHEBI:16335"/>
        <dbReference type="ChEBI" id="CHEBI:17596"/>
        <dbReference type="ChEBI" id="CHEBI:28938"/>
        <dbReference type="EC" id="3.5.4.4"/>
    </reaction>
    <physiologicalReaction direction="left-to-right" evidence="7">
        <dbReference type="Rhea" id="RHEA:24409"/>
    </physiologicalReaction>
</comment>
<name>A0A6J6PT04_9ZZZZ</name>
<evidence type="ECO:0000256" key="4">
    <source>
        <dbReference type="ARBA" id="ARBA00022723"/>
    </source>
</evidence>
<evidence type="ECO:0000256" key="5">
    <source>
        <dbReference type="ARBA" id="ARBA00022801"/>
    </source>
</evidence>
<sequence length="261" mass="26683">MKTVTGHFGSMAPGGRSVIWAATGRFGGHSLPPFDELNLADYVGDEAGRVQRNRQVAAASIGLTATDLVLMQGVHGANVVVVEQGSPQLGEAPGFDALVTKTPGVGLVALAADCVPIVLADVANQVIGAVHCGWRGLAAGVVPAALAQMYDLGADQVHAVIGPSICANCYPVPPQRVFELNASLSEPVAAAACPKSSGDEREMTVACIDVGAGVRAQLAESGVTAITLAGCTAHSDGLFSYRRDGQTGRQGMLIRLVDPMS</sequence>
<dbReference type="InterPro" id="IPR003730">
    <property type="entry name" value="Cu_polyphenol_OxRdtase"/>
</dbReference>
<keyword evidence="6" id="KW-0862">Zinc</keyword>
<keyword evidence="3" id="KW-0808">Transferase</keyword>
<proteinExistence type="inferred from homology"/>
<evidence type="ECO:0000256" key="1">
    <source>
        <dbReference type="ARBA" id="ARBA00000553"/>
    </source>
</evidence>
<reference evidence="10" key="1">
    <citation type="submission" date="2020-05" db="EMBL/GenBank/DDBJ databases">
        <authorList>
            <person name="Chiriac C."/>
            <person name="Salcher M."/>
            <person name="Ghai R."/>
            <person name="Kavagutti S V."/>
        </authorList>
    </citation>
    <scope>NUCLEOTIDE SEQUENCE</scope>
</reference>
<dbReference type="GO" id="GO:0016787">
    <property type="term" value="F:hydrolase activity"/>
    <property type="evidence" value="ECO:0007669"/>
    <property type="project" value="UniProtKB-KW"/>
</dbReference>
<dbReference type="Gene3D" id="3.60.140.10">
    <property type="entry name" value="CNF1/YfiH-like putative cysteine hydrolases"/>
    <property type="match status" value="1"/>
</dbReference>
<keyword evidence="4" id="KW-0479">Metal-binding</keyword>
<protein>
    <submittedName>
        <fullName evidence="10">Unannotated protein</fullName>
    </submittedName>
</protein>
<dbReference type="PANTHER" id="PTHR30616:SF2">
    <property type="entry name" value="PURINE NUCLEOSIDE PHOSPHORYLASE LACC1"/>
    <property type="match status" value="1"/>
</dbReference>
<comment type="catalytic activity">
    <reaction evidence="1">
        <text>inosine + phosphate = alpha-D-ribose 1-phosphate + hypoxanthine</text>
        <dbReference type="Rhea" id="RHEA:27646"/>
        <dbReference type="ChEBI" id="CHEBI:17368"/>
        <dbReference type="ChEBI" id="CHEBI:17596"/>
        <dbReference type="ChEBI" id="CHEBI:43474"/>
        <dbReference type="ChEBI" id="CHEBI:57720"/>
        <dbReference type="EC" id="2.4.2.1"/>
    </reaction>
    <physiologicalReaction direction="left-to-right" evidence="1">
        <dbReference type="Rhea" id="RHEA:27647"/>
    </physiologicalReaction>
</comment>
<evidence type="ECO:0000256" key="7">
    <source>
        <dbReference type="ARBA" id="ARBA00047989"/>
    </source>
</evidence>
<dbReference type="GO" id="GO:0005507">
    <property type="term" value="F:copper ion binding"/>
    <property type="evidence" value="ECO:0007669"/>
    <property type="project" value="TreeGrafter"/>
</dbReference>
<accession>A0A6J6PT04</accession>
<dbReference type="GO" id="GO:0017061">
    <property type="term" value="F:S-methyl-5-thioadenosine phosphorylase activity"/>
    <property type="evidence" value="ECO:0007669"/>
    <property type="project" value="UniProtKB-EC"/>
</dbReference>
<organism evidence="10">
    <name type="scientific">freshwater metagenome</name>
    <dbReference type="NCBI Taxonomy" id="449393"/>
    <lineage>
        <taxon>unclassified sequences</taxon>
        <taxon>metagenomes</taxon>
        <taxon>ecological metagenomes</taxon>
    </lineage>
</organism>
<evidence type="ECO:0000313" key="10">
    <source>
        <dbReference type="EMBL" id="CAB4701897.1"/>
    </source>
</evidence>
<dbReference type="PANTHER" id="PTHR30616">
    <property type="entry name" value="UNCHARACTERIZED PROTEIN YFIH"/>
    <property type="match status" value="1"/>
</dbReference>
<keyword evidence="5" id="KW-0378">Hydrolase</keyword>
<comment type="catalytic activity">
    <reaction evidence="9">
        <text>S-methyl-5'-thioadenosine + phosphate = 5-(methylsulfanyl)-alpha-D-ribose 1-phosphate + adenine</text>
        <dbReference type="Rhea" id="RHEA:11852"/>
        <dbReference type="ChEBI" id="CHEBI:16708"/>
        <dbReference type="ChEBI" id="CHEBI:17509"/>
        <dbReference type="ChEBI" id="CHEBI:43474"/>
        <dbReference type="ChEBI" id="CHEBI:58533"/>
        <dbReference type="EC" id="2.4.2.28"/>
    </reaction>
    <physiologicalReaction direction="left-to-right" evidence="9">
        <dbReference type="Rhea" id="RHEA:11853"/>
    </physiologicalReaction>
</comment>
<evidence type="ECO:0000256" key="2">
    <source>
        <dbReference type="ARBA" id="ARBA00007353"/>
    </source>
</evidence>
<dbReference type="InterPro" id="IPR038371">
    <property type="entry name" value="Cu_polyphenol_OxRdtase_sf"/>
</dbReference>
<comment type="similarity">
    <text evidence="2">Belongs to the purine nucleoside phosphorylase YfiH/LACC1 family.</text>
</comment>
<dbReference type="InterPro" id="IPR011324">
    <property type="entry name" value="Cytotoxic_necrot_fac-like_cat"/>
</dbReference>
<dbReference type="Pfam" id="PF02578">
    <property type="entry name" value="Cu-oxidase_4"/>
    <property type="match status" value="1"/>
</dbReference>
<dbReference type="SUPFAM" id="SSF64438">
    <property type="entry name" value="CNF1/YfiH-like putative cysteine hydrolases"/>
    <property type="match status" value="1"/>
</dbReference>
<dbReference type="AlphaFoldDB" id="A0A6J6PT04"/>